<keyword evidence="8" id="KW-1185">Reference proteome</keyword>
<evidence type="ECO:0000313" key="7">
    <source>
        <dbReference type="EMBL" id="NIY48794.1"/>
    </source>
</evidence>
<dbReference type="RefSeq" id="WP_167612986.1">
    <property type="nucleotide sequence ID" value="NZ_SOYS01000007.1"/>
</dbReference>
<dbReference type="InterPro" id="IPR017853">
    <property type="entry name" value="GH"/>
</dbReference>
<feature type="signal peptide" evidence="5">
    <location>
        <begin position="1"/>
        <end position="19"/>
    </location>
</feature>
<keyword evidence="3 4" id="KW-0326">Glycosidase</keyword>
<organism evidence="7 8">
    <name type="scientific">Cedecea colo</name>
    <dbReference type="NCBI Taxonomy" id="2552946"/>
    <lineage>
        <taxon>Bacteria</taxon>
        <taxon>Pseudomonadati</taxon>
        <taxon>Pseudomonadota</taxon>
        <taxon>Gammaproteobacteria</taxon>
        <taxon>Enterobacterales</taxon>
        <taxon>Enterobacteriaceae</taxon>
        <taxon>Cedecea</taxon>
    </lineage>
</organism>
<dbReference type="Proteomes" id="UP000697927">
    <property type="component" value="Unassembled WGS sequence"/>
</dbReference>
<gene>
    <name evidence="7" type="ORF">E2L00_15085</name>
</gene>
<comment type="similarity">
    <text evidence="4">Belongs to the glycosyl hydrolase 5 (cellulase A) family.</text>
</comment>
<evidence type="ECO:0000313" key="8">
    <source>
        <dbReference type="Proteomes" id="UP000697927"/>
    </source>
</evidence>
<dbReference type="Pfam" id="PF00150">
    <property type="entry name" value="Cellulase"/>
    <property type="match status" value="1"/>
</dbReference>
<dbReference type="InterPro" id="IPR001547">
    <property type="entry name" value="Glyco_hydro_5"/>
</dbReference>
<keyword evidence="2 4" id="KW-0378">Hydrolase</keyword>
<comment type="caution">
    <text evidence="7">The sequence shown here is derived from an EMBL/GenBank/DDBJ whole genome shotgun (WGS) entry which is preliminary data.</text>
</comment>
<dbReference type="PANTHER" id="PTHR31297">
    <property type="entry name" value="GLUCAN ENDO-1,6-BETA-GLUCOSIDASE B"/>
    <property type="match status" value="1"/>
</dbReference>
<feature type="domain" description="Glycoside hydrolase family 5" evidence="6">
    <location>
        <begin position="101"/>
        <end position="259"/>
    </location>
</feature>
<evidence type="ECO:0000259" key="6">
    <source>
        <dbReference type="Pfam" id="PF00150"/>
    </source>
</evidence>
<feature type="chain" id="PRO_5045224616" description="Glycoside hydrolase family 5 domain-containing protein" evidence="5">
    <location>
        <begin position="20"/>
        <end position="310"/>
    </location>
</feature>
<dbReference type="EMBL" id="SOYS01000007">
    <property type="protein sequence ID" value="NIY48794.1"/>
    <property type="molecule type" value="Genomic_DNA"/>
</dbReference>
<reference evidence="7 8" key="1">
    <citation type="journal article" date="2020" name="Microorganisms">
        <title>Polyphasic Characterisation of Cedecea colo sp. nov., a New Enteric Bacterium Isolated from the Koala Hindgut.</title>
        <authorList>
            <person name="Boath J.M."/>
            <person name="Dakhal S."/>
            <person name="Van T.T.H."/>
            <person name="Moore R.J."/>
            <person name="Dekiwadia C."/>
            <person name="Macreadie I.G."/>
        </authorList>
    </citation>
    <scope>NUCLEOTIDE SEQUENCE [LARGE SCALE GENOMIC DNA]</scope>
    <source>
        <strain evidence="7 8">ZA</strain>
    </source>
</reference>
<evidence type="ECO:0000256" key="3">
    <source>
        <dbReference type="ARBA" id="ARBA00023295"/>
    </source>
</evidence>
<accession>A0ABX0VQ69</accession>
<evidence type="ECO:0000256" key="1">
    <source>
        <dbReference type="ARBA" id="ARBA00022729"/>
    </source>
</evidence>
<dbReference type="SUPFAM" id="SSF51445">
    <property type="entry name" value="(Trans)glycosidases"/>
    <property type="match status" value="1"/>
</dbReference>
<dbReference type="PANTHER" id="PTHR31297:SF17">
    <property type="entry name" value="ENDOGLUCANASE"/>
    <property type="match status" value="1"/>
</dbReference>
<dbReference type="InterPro" id="IPR050386">
    <property type="entry name" value="Glycosyl_hydrolase_5"/>
</dbReference>
<evidence type="ECO:0000256" key="2">
    <source>
        <dbReference type="ARBA" id="ARBA00022801"/>
    </source>
</evidence>
<protein>
    <recommendedName>
        <fullName evidence="6">Glycoside hydrolase family 5 domain-containing protein</fullName>
    </recommendedName>
</protein>
<dbReference type="Gene3D" id="3.20.20.80">
    <property type="entry name" value="Glycosidases"/>
    <property type="match status" value="1"/>
</dbReference>
<keyword evidence="1 5" id="KW-0732">Signal</keyword>
<evidence type="ECO:0000256" key="4">
    <source>
        <dbReference type="RuleBase" id="RU361153"/>
    </source>
</evidence>
<evidence type="ECO:0000256" key="5">
    <source>
        <dbReference type="SAM" id="SignalP"/>
    </source>
</evidence>
<sequence>MLKPIVVVAALSISISALASTPPALTPQTLSSKLGVGMIVDWAITERGIREFDPLAVKDFQQRGIGHVRIRVAGEPTHQRLVHLQKIVEACQQYHVVPIISYQAGTENEGKIVAWWTTVARYFAQSSPLLGFDILYEPSEKLTHAQLNALYEKAAKAIHKISPQRTIFIAPHVHAQPDSLKWPEQSHAPVLVDWHLFPYGPVAVNGKRGWTTGTPAEKAAIRARINSVLRWQQKSGHSSWVGAWSVGEIDKNMPAAQQIAFATFVACELQKSHLPYAVNKDSKFYDGEEGAWRPEMQLLLEAILKPQCKS</sequence>
<name>A0ABX0VQ69_9ENTR</name>
<proteinExistence type="inferred from homology"/>